<dbReference type="InterPro" id="IPR052717">
    <property type="entry name" value="Vacuolar_transposase_reg"/>
</dbReference>
<evidence type="ECO:0000313" key="3">
    <source>
        <dbReference type="Proteomes" id="UP000005240"/>
    </source>
</evidence>
<dbReference type="Proteomes" id="UP000005240">
    <property type="component" value="Unassembled WGS sequence"/>
</dbReference>
<dbReference type="GO" id="GO:0006357">
    <property type="term" value="P:regulation of transcription by RNA polymerase II"/>
    <property type="evidence" value="ECO:0007669"/>
    <property type="project" value="TreeGrafter"/>
</dbReference>
<reference evidence="2 3" key="3">
    <citation type="journal article" date="2017" name="G3 (Bethesda)">
        <title>Comparative analysis highlights variable genome content of wheat rusts and divergence of the mating loci.</title>
        <authorList>
            <person name="Cuomo C.A."/>
            <person name="Bakkeren G."/>
            <person name="Khalil H.B."/>
            <person name="Panwar V."/>
            <person name="Joly D."/>
            <person name="Linning R."/>
            <person name="Sakthikumar S."/>
            <person name="Song X."/>
            <person name="Adiconis X."/>
            <person name="Fan L."/>
            <person name="Goldberg J.M."/>
            <person name="Levin J.Z."/>
            <person name="Young S."/>
            <person name="Zeng Q."/>
            <person name="Anikster Y."/>
            <person name="Bruce M."/>
            <person name="Wang M."/>
            <person name="Yin C."/>
            <person name="McCallum B."/>
            <person name="Szabo L.J."/>
            <person name="Hulbert S."/>
            <person name="Chen X."/>
            <person name="Fellers J.P."/>
        </authorList>
    </citation>
    <scope>NUCLEOTIDE SEQUENCE</scope>
    <source>
        <strain evidence="2">isolate 1-1 / race 1 (BBBD)</strain>
        <strain evidence="3">Isolate 1-1 / race 1 (BBBD)</strain>
    </source>
</reference>
<evidence type="ECO:0000313" key="1">
    <source>
        <dbReference type="EMBL" id="OAV87042.1"/>
    </source>
</evidence>
<dbReference type="PANTHER" id="PTHR46169:SF15">
    <property type="entry name" value="INNER CENTROMERE PROTEIN A-LIKE ISOFORM X1-RELATED"/>
    <property type="match status" value="1"/>
</dbReference>
<sequence>MEDQGERFQLGFHGSVIWQRDKQFGTPWSNHIRQEDLDLAHHLVQILEPFYEFTLQISNGASAQVAEVVVLIDQITASLSTVIANNNDIYPPALQNACRAGICLTNKYYLLTDCSPIYRIAMVLHPSFKDEYFKLAKWPWSWINEALALTREMFDKWYKPRKSDPNVIPPQKVPAKPQTGVLAGLRAAAVARSVDSLSNPVDIWLSGGLVLQDGAPINGLKWWVEQKHLGNTHHGLLQMALDILSCPGEFHIILHVSFGRVIHADYSWFLYSNNCRCRAYLQIRPRLCVHQETQPQCKVSK</sequence>
<keyword evidence="3" id="KW-1185">Reference proteome</keyword>
<accession>A0A180G3M5</accession>
<dbReference type="AlphaFoldDB" id="A0A180G3M5"/>
<protein>
    <submittedName>
        <fullName evidence="1 2">Uncharacterized protein</fullName>
    </submittedName>
</protein>
<reference evidence="1" key="1">
    <citation type="submission" date="2009-11" db="EMBL/GenBank/DDBJ databases">
        <authorList>
            <consortium name="The Broad Institute Genome Sequencing Platform"/>
            <person name="Ward D."/>
            <person name="Feldgarden M."/>
            <person name="Earl A."/>
            <person name="Young S.K."/>
            <person name="Zeng Q."/>
            <person name="Koehrsen M."/>
            <person name="Alvarado L."/>
            <person name="Berlin A."/>
            <person name="Bochicchio J."/>
            <person name="Borenstein D."/>
            <person name="Chapman S.B."/>
            <person name="Chen Z."/>
            <person name="Engels R."/>
            <person name="Freedman E."/>
            <person name="Gellesch M."/>
            <person name="Goldberg J."/>
            <person name="Griggs A."/>
            <person name="Gujja S."/>
            <person name="Heilman E."/>
            <person name="Heiman D."/>
            <person name="Hepburn T."/>
            <person name="Howarth C."/>
            <person name="Jen D."/>
            <person name="Larson L."/>
            <person name="Lewis B."/>
            <person name="Mehta T."/>
            <person name="Park D."/>
            <person name="Pearson M."/>
            <person name="Roberts A."/>
            <person name="Saif S."/>
            <person name="Shea T."/>
            <person name="Shenoy N."/>
            <person name="Sisk P."/>
            <person name="Stolte C."/>
            <person name="Sykes S."/>
            <person name="Thomson T."/>
            <person name="Walk T."/>
            <person name="White J."/>
            <person name="Yandava C."/>
            <person name="Izard J."/>
            <person name="Baranova O.V."/>
            <person name="Blanton J.M."/>
            <person name="Tanner A.C."/>
            <person name="Dewhirst F.E."/>
            <person name="Haas B."/>
            <person name="Nusbaum C."/>
            <person name="Birren B."/>
        </authorList>
    </citation>
    <scope>NUCLEOTIDE SEQUENCE [LARGE SCALE GENOMIC DNA]</scope>
    <source>
        <strain evidence="1">1-1 BBBD Race 1</strain>
    </source>
</reference>
<dbReference type="PANTHER" id="PTHR46169">
    <property type="entry name" value="DNA REPLICATION-RELATED ELEMENT FACTOR, ISOFORM A"/>
    <property type="match status" value="1"/>
</dbReference>
<dbReference type="EnsemblFungi" id="PTTG_06262-t43_1">
    <property type="protein sequence ID" value="PTTG_06262-t43_1-p1"/>
    <property type="gene ID" value="PTTG_06262"/>
</dbReference>
<dbReference type="EMBL" id="ADAS02000630">
    <property type="protein sequence ID" value="OAV87042.1"/>
    <property type="molecule type" value="Genomic_DNA"/>
</dbReference>
<dbReference type="GO" id="GO:0005634">
    <property type="term" value="C:nucleus"/>
    <property type="evidence" value="ECO:0007669"/>
    <property type="project" value="TreeGrafter"/>
</dbReference>
<dbReference type="SUPFAM" id="SSF53098">
    <property type="entry name" value="Ribonuclease H-like"/>
    <property type="match status" value="1"/>
</dbReference>
<gene>
    <name evidence="1" type="ORF">PTTG_06262</name>
</gene>
<dbReference type="InterPro" id="IPR012337">
    <property type="entry name" value="RNaseH-like_sf"/>
</dbReference>
<reference evidence="1" key="2">
    <citation type="submission" date="2016-05" db="EMBL/GenBank/DDBJ databases">
        <title>Comparative analysis highlights variable genome content of wheat rusts and divergence of the mating loci.</title>
        <authorList>
            <person name="Cuomo C.A."/>
            <person name="Bakkeren G."/>
            <person name="Szabo L."/>
            <person name="Khalil H."/>
            <person name="Joly D."/>
            <person name="Goldberg J."/>
            <person name="Young S."/>
            <person name="Zeng Q."/>
            <person name="Fellers J."/>
        </authorList>
    </citation>
    <scope>NUCLEOTIDE SEQUENCE [LARGE SCALE GENOMIC DNA]</scope>
    <source>
        <strain evidence="1">1-1 BBBD Race 1</strain>
    </source>
</reference>
<evidence type="ECO:0000313" key="2">
    <source>
        <dbReference type="EnsemblFungi" id="PTTG_06262-t43_1-p1"/>
    </source>
</evidence>
<name>A0A180G3M5_PUCT1</name>
<proteinExistence type="predicted"/>
<organism evidence="1">
    <name type="scientific">Puccinia triticina (isolate 1-1 / race 1 (BBBD))</name>
    <name type="common">Brown leaf rust fungus</name>
    <dbReference type="NCBI Taxonomy" id="630390"/>
    <lineage>
        <taxon>Eukaryota</taxon>
        <taxon>Fungi</taxon>
        <taxon>Dikarya</taxon>
        <taxon>Basidiomycota</taxon>
        <taxon>Pucciniomycotina</taxon>
        <taxon>Pucciniomycetes</taxon>
        <taxon>Pucciniales</taxon>
        <taxon>Pucciniaceae</taxon>
        <taxon>Puccinia</taxon>
    </lineage>
</organism>
<reference evidence="2" key="4">
    <citation type="submission" date="2025-05" db="UniProtKB">
        <authorList>
            <consortium name="EnsemblFungi"/>
        </authorList>
    </citation>
    <scope>IDENTIFICATION</scope>
    <source>
        <strain evidence="2">isolate 1-1 / race 1 (BBBD)</strain>
    </source>
</reference>
<dbReference type="OrthoDB" id="3359487at2759"/>